<feature type="transmembrane region" description="Helical" evidence="18">
    <location>
        <begin position="471"/>
        <end position="488"/>
    </location>
</feature>
<accession>A0A0S2LSK3</accession>
<feature type="transmembrane region" description="Helical" evidence="18">
    <location>
        <begin position="263"/>
        <end position="281"/>
    </location>
</feature>
<feature type="domain" description="NADH dehydrogenase subunit 5 C-terminal" evidence="20">
    <location>
        <begin position="384"/>
        <end position="553"/>
    </location>
</feature>
<dbReference type="InterPro" id="IPR001750">
    <property type="entry name" value="ND/Mrp_TM"/>
</dbReference>
<evidence type="ECO:0000259" key="19">
    <source>
        <dbReference type="Pfam" id="PF00361"/>
    </source>
</evidence>
<dbReference type="Pfam" id="PF06455">
    <property type="entry name" value="NADH5_C"/>
    <property type="match status" value="1"/>
</dbReference>
<comment type="subcellular location">
    <subcellularLocation>
        <location evidence="2">Mitochondrion inner membrane</location>
        <topology evidence="2">Multi-pass membrane protein</topology>
    </subcellularLocation>
</comment>
<keyword evidence="6" id="KW-0679">Respiratory chain</keyword>
<keyword evidence="9" id="KW-1278">Translocase</keyword>
<feature type="transmembrane region" description="Helical" evidence="18">
    <location>
        <begin position="411"/>
        <end position="435"/>
    </location>
</feature>
<dbReference type="PANTHER" id="PTHR42829:SF2">
    <property type="entry name" value="NADH-UBIQUINONE OXIDOREDUCTASE CHAIN 5"/>
    <property type="match status" value="1"/>
</dbReference>
<evidence type="ECO:0000256" key="16">
    <source>
        <dbReference type="ARBA" id="ARBA00031027"/>
    </source>
</evidence>
<keyword evidence="10" id="KW-0249">Electron transport</keyword>
<dbReference type="AlphaFoldDB" id="A0A0S2LSK3"/>
<evidence type="ECO:0000256" key="12">
    <source>
        <dbReference type="ARBA" id="ARBA00023027"/>
    </source>
</evidence>
<reference evidence="21" key="1">
    <citation type="submission" date="2015-06" db="EMBL/GenBank/DDBJ databases">
        <title>High-throughput detection of wild bee species with mitogenome skimming and resequencing (mt-S/R).</title>
        <authorList>
            <person name="Tang M."/>
            <person name="Hardman C."/>
            <person name="Ji Y."/>
            <person name="Meng G."/>
            <person name="Liu S."/>
            <person name="Tan M."/>
            <person name="Yang S."/>
            <person name="Yang C."/>
            <person name="Moss E."/>
            <person name="Nevard T."/>
            <person name="Potts S.G."/>
            <person name="Zhou X."/>
            <person name="Yu D.W."/>
        </authorList>
    </citation>
    <scope>NUCLEOTIDE SEQUENCE</scope>
</reference>
<dbReference type="PRINTS" id="PR01434">
    <property type="entry name" value="NADHDHGNASE5"/>
</dbReference>
<dbReference type="GO" id="GO:0005743">
    <property type="term" value="C:mitochondrial inner membrane"/>
    <property type="evidence" value="ECO:0007669"/>
    <property type="project" value="UniProtKB-SubCell"/>
</dbReference>
<sequence>MIFSMMIFIFFMFIWGLIFMVLGLYMYMYMYLYVFEWTIYVIGPMHFSMMIYIDYISLIFLSVVLIISSMVLMYSIDYMSDDKTIGRLKYLIFLFVISMCLMILSPNILSILLGWDGLGLISYCLVIYYQSDIAYNSGMLTILCNRLGDIGLLMLICFGTLFGSWNLMLYSFDKFMILFIFMAMFTKSAQMPFSSWLPAAMTAPTPVSSLVHSSTLVTAGIYLMIRYNDILMSFDLNILIFVSIFTMMMSGLIANFEFDLKKIIALSTLSQLGFMMSIMFFGFYDLAFFHLIIHAMFKSLMFLCVGGFIHSMNDNQDIRNYGGMFYVYPLKSMIMIISLFCLCGVPFLSGFYSKDLIFEYFLVSSMNLFLMLMFYLSMIFTVSYSVRLIMWLFSDCYNFLPFSSLKESFLISISMIILVLMSMFWGFFFCSIIYMKYFFMLMNFDKILILKMYLYGFFMGLMFYLNNMISYSGYIYFFSSMYFLNIFFKFCYKSFIMNIYNYESWFEKGWYESLSGLSIYKMMYLVNYLDMKKFNFIYIVKIYIYMYLLMMIIY</sequence>
<dbReference type="Pfam" id="PF00361">
    <property type="entry name" value="Proton_antipo_M"/>
    <property type="match status" value="1"/>
</dbReference>
<comment type="catalytic activity">
    <reaction evidence="17">
        <text>a ubiquinone + NADH + 5 H(+)(in) = a ubiquinol + NAD(+) + 4 H(+)(out)</text>
        <dbReference type="Rhea" id="RHEA:29091"/>
        <dbReference type="Rhea" id="RHEA-COMP:9565"/>
        <dbReference type="Rhea" id="RHEA-COMP:9566"/>
        <dbReference type="ChEBI" id="CHEBI:15378"/>
        <dbReference type="ChEBI" id="CHEBI:16389"/>
        <dbReference type="ChEBI" id="CHEBI:17976"/>
        <dbReference type="ChEBI" id="CHEBI:57540"/>
        <dbReference type="ChEBI" id="CHEBI:57945"/>
        <dbReference type="EC" id="7.1.1.2"/>
    </reaction>
</comment>
<evidence type="ECO:0000259" key="20">
    <source>
        <dbReference type="Pfam" id="PF06455"/>
    </source>
</evidence>
<name>A0A0S2LSK3_9HYME</name>
<dbReference type="PANTHER" id="PTHR42829">
    <property type="entry name" value="NADH-UBIQUINONE OXIDOREDUCTASE CHAIN 5"/>
    <property type="match status" value="1"/>
</dbReference>
<evidence type="ECO:0000313" key="21">
    <source>
        <dbReference type="EMBL" id="ALO64409.1"/>
    </source>
</evidence>
<evidence type="ECO:0000256" key="18">
    <source>
        <dbReference type="SAM" id="Phobius"/>
    </source>
</evidence>
<geneLocation type="mitochondrion" evidence="21"/>
<evidence type="ECO:0000256" key="1">
    <source>
        <dbReference type="ARBA" id="ARBA00003257"/>
    </source>
</evidence>
<keyword evidence="14 21" id="KW-0496">Mitochondrion</keyword>
<dbReference type="GO" id="GO:0003954">
    <property type="term" value="F:NADH dehydrogenase activity"/>
    <property type="evidence" value="ECO:0007669"/>
    <property type="project" value="TreeGrafter"/>
</dbReference>
<feature type="transmembrane region" description="Helical" evidence="18">
    <location>
        <begin position="7"/>
        <end position="32"/>
    </location>
</feature>
<evidence type="ECO:0000256" key="17">
    <source>
        <dbReference type="ARBA" id="ARBA00049551"/>
    </source>
</evidence>
<dbReference type="EC" id="7.1.1.2" evidence="3"/>
<proteinExistence type="predicted"/>
<evidence type="ECO:0000256" key="6">
    <source>
        <dbReference type="ARBA" id="ARBA00022660"/>
    </source>
</evidence>
<feature type="transmembrane region" description="Helical" evidence="18">
    <location>
        <begin position="330"/>
        <end position="351"/>
    </location>
</feature>
<protein>
    <recommendedName>
        <fullName evidence="4">NADH-ubiquinone oxidoreductase chain 5</fullName>
        <ecNumber evidence="3">7.1.1.2</ecNumber>
    </recommendedName>
    <alternativeName>
        <fullName evidence="16">NADH dehydrogenase subunit 5</fullName>
    </alternativeName>
</protein>
<dbReference type="InterPro" id="IPR010934">
    <property type="entry name" value="NADH_DH_su5_C"/>
</dbReference>
<dbReference type="InterPro" id="IPR003945">
    <property type="entry name" value="NU5C-like"/>
</dbReference>
<feature type="transmembrane region" description="Helical" evidence="18">
    <location>
        <begin position="447"/>
        <end position="465"/>
    </location>
</feature>
<dbReference type="GO" id="GO:0008137">
    <property type="term" value="F:NADH dehydrogenase (ubiquinone) activity"/>
    <property type="evidence" value="ECO:0007669"/>
    <property type="project" value="UniProtKB-EC"/>
</dbReference>
<organism evidence="21">
    <name type="scientific">Andrena labiata</name>
    <dbReference type="NCBI Taxonomy" id="1431441"/>
    <lineage>
        <taxon>Eukaryota</taxon>
        <taxon>Metazoa</taxon>
        <taxon>Ecdysozoa</taxon>
        <taxon>Arthropoda</taxon>
        <taxon>Hexapoda</taxon>
        <taxon>Insecta</taxon>
        <taxon>Pterygota</taxon>
        <taxon>Neoptera</taxon>
        <taxon>Endopterygota</taxon>
        <taxon>Hymenoptera</taxon>
        <taxon>Apocrita</taxon>
        <taxon>Aculeata</taxon>
        <taxon>Apoidea</taxon>
        <taxon>Anthophila</taxon>
        <taxon>Andrenidae</taxon>
        <taxon>Andreninae</taxon>
        <taxon>Andrena</taxon>
        <taxon>Poecilandrena</taxon>
    </lineage>
</organism>
<feature type="transmembrane region" description="Helical" evidence="18">
    <location>
        <begin position="287"/>
        <end position="309"/>
    </location>
</feature>
<gene>
    <name evidence="21" type="primary">ND5</name>
</gene>
<dbReference type="EMBL" id="KT164613">
    <property type="protein sequence ID" value="ALO64409.1"/>
    <property type="molecule type" value="Genomic_DNA"/>
</dbReference>
<keyword evidence="5" id="KW-0813">Transport</keyword>
<keyword evidence="8" id="KW-0999">Mitochondrion inner membrane</keyword>
<feature type="transmembrane region" description="Helical" evidence="18">
    <location>
        <begin position="88"/>
        <end position="105"/>
    </location>
</feature>
<keyword evidence="11 18" id="KW-1133">Transmembrane helix</keyword>
<dbReference type="GO" id="GO:0015990">
    <property type="term" value="P:electron transport coupled proton transport"/>
    <property type="evidence" value="ECO:0007669"/>
    <property type="project" value="TreeGrafter"/>
</dbReference>
<comment type="function">
    <text evidence="1">Core subunit of the mitochondrial membrane respiratory chain NADH dehydrogenase (Complex I) that is believed to belong to the minimal assembly required for catalysis. Complex I functions in the transfer of electrons from NADH to the respiratory chain. The immediate electron acceptor for the enzyme is believed to be ubiquinone.</text>
</comment>
<evidence type="ECO:0000256" key="9">
    <source>
        <dbReference type="ARBA" id="ARBA00022967"/>
    </source>
</evidence>
<keyword evidence="7 18" id="KW-0812">Transmembrane</keyword>
<feature type="transmembrane region" description="Helical" evidence="18">
    <location>
        <begin position="357"/>
        <end position="376"/>
    </location>
</feature>
<evidence type="ECO:0000256" key="11">
    <source>
        <dbReference type="ARBA" id="ARBA00022989"/>
    </source>
</evidence>
<evidence type="ECO:0000256" key="13">
    <source>
        <dbReference type="ARBA" id="ARBA00023075"/>
    </source>
</evidence>
<keyword evidence="15 18" id="KW-0472">Membrane</keyword>
<dbReference type="GO" id="GO:0042773">
    <property type="term" value="P:ATP synthesis coupled electron transport"/>
    <property type="evidence" value="ECO:0007669"/>
    <property type="project" value="InterPro"/>
</dbReference>
<evidence type="ECO:0000256" key="8">
    <source>
        <dbReference type="ARBA" id="ARBA00022792"/>
    </source>
</evidence>
<keyword evidence="12" id="KW-0520">NAD</keyword>
<keyword evidence="13" id="KW-0830">Ubiquinone</keyword>
<evidence type="ECO:0000256" key="2">
    <source>
        <dbReference type="ARBA" id="ARBA00004448"/>
    </source>
</evidence>
<evidence type="ECO:0000256" key="15">
    <source>
        <dbReference type="ARBA" id="ARBA00023136"/>
    </source>
</evidence>
<feature type="transmembrane region" description="Helical" evidence="18">
    <location>
        <begin position="150"/>
        <end position="169"/>
    </location>
</feature>
<evidence type="ECO:0000256" key="14">
    <source>
        <dbReference type="ARBA" id="ARBA00023128"/>
    </source>
</evidence>
<evidence type="ECO:0000256" key="7">
    <source>
        <dbReference type="ARBA" id="ARBA00022692"/>
    </source>
</evidence>
<evidence type="ECO:0000256" key="5">
    <source>
        <dbReference type="ARBA" id="ARBA00022448"/>
    </source>
</evidence>
<feature type="transmembrane region" description="Helical" evidence="18">
    <location>
        <begin position="535"/>
        <end position="553"/>
    </location>
</feature>
<feature type="transmembrane region" description="Helical" evidence="18">
    <location>
        <begin position="52"/>
        <end position="76"/>
    </location>
</feature>
<feature type="domain" description="NADH:quinone oxidoreductase/Mrp antiporter transmembrane" evidence="19">
    <location>
        <begin position="105"/>
        <end position="379"/>
    </location>
</feature>
<feature type="transmembrane region" description="Helical" evidence="18">
    <location>
        <begin position="237"/>
        <end position="256"/>
    </location>
</feature>
<evidence type="ECO:0000256" key="4">
    <source>
        <dbReference type="ARBA" id="ARBA00021096"/>
    </source>
</evidence>
<evidence type="ECO:0000256" key="3">
    <source>
        <dbReference type="ARBA" id="ARBA00012944"/>
    </source>
</evidence>
<evidence type="ECO:0000256" key="10">
    <source>
        <dbReference type="ARBA" id="ARBA00022982"/>
    </source>
</evidence>